<accession>A0A1E3BDX3</accession>
<evidence type="ECO:0000256" key="6">
    <source>
        <dbReference type="ARBA" id="ARBA00023004"/>
    </source>
</evidence>
<dbReference type="GO" id="GO:0020037">
    <property type="term" value="F:heme binding"/>
    <property type="evidence" value="ECO:0007669"/>
    <property type="project" value="InterPro"/>
</dbReference>
<keyword evidence="6 7" id="KW-0408">Iron</keyword>
<evidence type="ECO:0000256" key="3">
    <source>
        <dbReference type="ARBA" id="ARBA00022617"/>
    </source>
</evidence>
<dbReference type="PANTHER" id="PTHR24305">
    <property type="entry name" value="CYTOCHROME P450"/>
    <property type="match status" value="1"/>
</dbReference>
<dbReference type="SUPFAM" id="SSF48264">
    <property type="entry name" value="Cytochrome P450"/>
    <property type="match status" value="1"/>
</dbReference>
<evidence type="ECO:0000256" key="5">
    <source>
        <dbReference type="ARBA" id="ARBA00023002"/>
    </source>
</evidence>
<dbReference type="GO" id="GO:0016705">
    <property type="term" value="F:oxidoreductase activity, acting on paired donors, with incorporation or reduction of molecular oxygen"/>
    <property type="evidence" value="ECO:0007669"/>
    <property type="project" value="InterPro"/>
</dbReference>
<dbReference type="PRINTS" id="PR00463">
    <property type="entry name" value="EP450I"/>
</dbReference>
<dbReference type="InterPro" id="IPR017972">
    <property type="entry name" value="Cyt_P450_CS"/>
</dbReference>
<dbReference type="Gene3D" id="1.10.630.10">
    <property type="entry name" value="Cytochrome P450"/>
    <property type="match status" value="1"/>
</dbReference>
<feature type="binding site" description="axial binding residue" evidence="7">
    <location>
        <position position="428"/>
    </location>
    <ligand>
        <name>heme</name>
        <dbReference type="ChEBI" id="CHEBI:30413"/>
    </ligand>
    <ligandPart>
        <name>Fe</name>
        <dbReference type="ChEBI" id="CHEBI:18248"/>
    </ligandPart>
</feature>
<keyword evidence="5 8" id="KW-0560">Oxidoreductase</keyword>
<dbReference type="InterPro" id="IPR050121">
    <property type="entry name" value="Cytochrome_P450_monoxygenase"/>
</dbReference>
<dbReference type="PANTHER" id="PTHR24305:SF96">
    <property type="entry name" value="CYTOCHROME P450 MONOOXYGENASE STCB-RELATED"/>
    <property type="match status" value="1"/>
</dbReference>
<dbReference type="Pfam" id="PF00067">
    <property type="entry name" value="p450"/>
    <property type="match status" value="1"/>
</dbReference>
<keyword evidence="11" id="KW-1185">Reference proteome</keyword>
<evidence type="ECO:0000313" key="11">
    <source>
        <dbReference type="Proteomes" id="UP000094569"/>
    </source>
</evidence>
<keyword evidence="4 7" id="KW-0479">Metal-binding</keyword>
<dbReference type="PROSITE" id="PS00086">
    <property type="entry name" value="CYTOCHROME_P450"/>
    <property type="match status" value="1"/>
</dbReference>
<dbReference type="STRING" id="573508.A0A1E3BDX3"/>
<dbReference type="InterPro" id="IPR001128">
    <property type="entry name" value="Cyt_P450"/>
</dbReference>
<gene>
    <name evidence="10" type="ORF">SI65_05771</name>
</gene>
<dbReference type="Proteomes" id="UP000094569">
    <property type="component" value="Unassembled WGS sequence"/>
</dbReference>
<organism evidence="10 11">
    <name type="scientific">Aspergillus cristatus</name>
    <name type="common">Chinese Fuzhuan brick tea-fermentation fungus</name>
    <name type="synonym">Eurotium cristatum</name>
    <dbReference type="NCBI Taxonomy" id="573508"/>
    <lineage>
        <taxon>Eukaryota</taxon>
        <taxon>Fungi</taxon>
        <taxon>Dikarya</taxon>
        <taxon>Ascomycota</taxon>
        <taxon>Pezizomycotina</taxon>
        <taxon>Eurotiomycetes</taxon>
        <taxon>Eurotiomycetidae</taxon>
        <taxon>Eurotiales</taxon>
        <taxon>Aspergillaceae</taxon>
        <taxon>Aspergillus</taxon>
        <taxon>Aspergillus subgen. Aspergillus</taxon>
    </lineage>
</organism>
<evidence type="ECO:0000256" key="4">
    <source>
        <dbReference type="ARBA" id="ARBA00022723"/>
    </source>
</evidence>
<keyword evidence="3 7" id="KW-0349">Heme</keyword>
<evidence type="ECO:0000256" key="8">
    <source>
        <dbReference type="RuleBase" id="RU000461"/>
    </source>
</evidence>
<sequence length="484" mass="54720">MAHTIVVSSVTILLLSIVRAIWNALTGPLSSLPGPLSSKFTTLILKYYTLTGQRMQYLDSLNKKYGPLVRISPNEVVLSDLQATKEIHRIGTSFRKSDWYSKLTTTREHNIFSLVDPKAHQERRRLLSHPLSEGSLRELEPVVLENVELAIRKIQERMDTDGSADLLKWFFFMATDIIGQLSFGESFRMLEYGKETQYSIDLKNVTFYNALLVEIPLIMKVVSAIPSSFIKNITSAAARRTAYAENLLNRYRQYLKSNPDCEKPMLLSRELKAHDAGQISHDVIESDAEAYILGGSDTTAITLTYLVWVVSQHPAVQQRLIREVRSLPDGFKADDLKKLSYMGQVIEESLRLYGAAPGDLPRAVPAGGKRLCGHYIPGGLTVTTQAYTMHRDPRIFPEPEKFDPSRWENPTQDMKDAFMPFGAGGRICLGLHLARLELRMTIAHFYRAFPKGVRLTDGMTDGDMEMENYFLIQPKARRCKVARA</sequence>
<evidence type="ECO:0000256" key="1">
    <source>
        <dbReference type="ARBA" id="ARBA00001971"/>
    </source>
</evidence>
<dbReference type="CDD" id="cd11059">
    <property type="entry name" value="CYP_fungal"/>
    <property type="match status" value="1"/>
</dbReference>
<keyword evidence="9" id="KW-0732">Signal</keyword>
<comment type="cofactor">
    <cofactor evidence="1 7">
        <name>heme</name>
        <dbReference type="ChEBI" id="CHEBI:30413"/>
    </cofactor>
</comment>
<evidence type="ECO:0000313" key="10">
    <source>
        <dbReference type="EMBL" id="ODM19154.1"/>
    </source>
</evidence>
<evidence type="ECO:0000256" key="9">
    <source>
        <dbReference type="SAM" id="SignalP"/>
    </source>
</evidence>
<evidence type="ECO:0000256" key="2">
    <source>
        <dbReference type="ARBA" id="ARBA00010617"/>
    </source>
</evidence>
<evidence type="ECO:0000256" key="7">
    <source>
        <dbReference type="PIRSR" id="PIRSR602401-1"/>
    </source>
</evidence>
<proteinExistence type="inferred from homology"/>
<dbReference type="GO" id="GO:0004497">
    <property type="term" value="F:monooxygenase activity"/>
    <property type="evidence" value="ECO:0007669"/>
    <property type="project" value="UniProtKB-KW"/>
</dbReference>
<dbReference type="EMBL" id="JXNT01000005">
    <property type="protein sequence ID" value="ODM19154.1"/>
    <property type="molecule type" value="Genomic_DNA"/>
</dbReference>
<dbReference type="VEuPathDB" id="FungiDB:SI65_05771"/>
<dbReference type="PRINTS" id="PR00385">
    <property type="entry name" value="P450"/>
</dbReference>
<dbReference type="GO" id="GO:0005506">
    <property type="term" value="F:iron ion binding"/>
    <property type="evidence" value="ECO:0007669"/>
    <property type="project" value="InterPro"/>
</dbReference>
<protein>
    <recommendedName>
        <fullName evidence="12">Cytochrome P450</fullName>
    </recommendedName>
</protein>
<dbReference type="OrthoDB" id="1470350at2759"/>
<name>A0A1E3BDX3_ASPCR</name>
<evidence type="ECO:0008006" key="12">
    <source>
        <dbReference type="Google" id="ProtNLM"/>
    </source>
</evidence>
<dbReference type="InterPro" id="IPR036396">
    <property type="entry name" value="Cyt_P450_sf"/>
</dbReference>
<dbReference type="InterPro" id="IPR002401">
    <property type="entry name" value="Cyt_P450_E_grp-I"/>
</dbReference>
<comment type="caution">
    <text evidence="10">The sequence shown here is derived from an EMBL/GenBank/DDBJ whole genome shotgun (WGS) entry which is preliminary data.</text>
</comment>
<feature type="signal peptide" evidence="9">
    <location>
        <begin position="1"/>
        <end position="20"/>
    </location>
</feature>
<dbReference type="AlphaFoldDB" id="A0A1E3BDX3"/>
<reference evidence="10 11" key="1">
    <citation type="journal article" date="2016" name="BMC Genomics">
        <title>Comparative genomic and transcriptomic analyses of the Fuzhuan brick tea-fermentation fungus Aspergillus cristatus.</title>
        <authorList>
            <person name="Ge Y."/>
            <person name="Wang Y."/>
            <person name="Liu Y."/>
            <person name="Tan Y."/>
            <person name="Ren X."/>
            <person name="Zhang X."/>
            <person name="Hyde K.D."/>
            <person name="Liu Y."/>
            <person name="Liu Z."/>
        </authorList>
    </citation>
    <scope>NUCLEOTIDE SEQUENCE [LARGE SCALE GENOMIC DNA]</scope>
    <source>
        <strain evidence="10 11">GZAAS20.1005</strain>
    </source>
</reference>
<feature type="chain" id="PRO_5009123629" description="Cytochrome P450" evidence="9">
    <location>
        <begin position="21"/>
        <end position="484"/>
    </location>
</feature>
<comment type="similarity">
    <text evidence="2 8">Belongs to the cytochrome P450 family.</text>
</comment>
<keyword evidence="8" id="KW-0503">Monooxygenase</keyword>